<evidence type="ECO:0000313" key="2">
    <source>
        <dbReference type="Proteomes" id="UP001204144"/>
    </source>
</evidence>
<dbReference type="RefSeq" id="WP_255036068.1">
    <property type="nucleotide sequence ID" value="NZ_RJUF01000008.1"/>
</dbReference>
<proteinExistence type="predicted"/>
<accession>A0AAE3KRK5</accession>
<gene>
    <name evidence="1" type="ORF">EGI31_05025</name>
</gene>
<dbReference type="EMBL" id="RJUF01000008">
    <property type="protein sequence ID" value="MCP9762307.1"/>
    <property type="molecule type" value="Genomic_DNA"/>
</dbReference>
<reference evidence="1 2" key="1">
    <citation type="submission" date="2018-11" db="EMBL/GenBank/DDBJ databases">
        <title>Novel bacteria species description.</title>
        <authorList>
            <person name="Han J.-H."/>
        </authorList>
    </citation>
    <scope>NUCLEOTIDE SEQUENCE [LARGE SCALE GENOMIC DNA]</scope>
    <source>
        <strain evidence="1 2">KCTC23259</strain>
    </source>
</reference>
<sequence>MKNNYLIMLSSVIILSCSGGVKTDMSDLPIVNSVEEINKEKATSLPLTDDNSFLISGKVSGNLYILGKGVIELVDTKNDNEKMYVASKNKYKIGESITIKVSKQPIITINDDGIDVFVEL</sequence>
<dbReference type="AlphaFoldDB" id="A0AAE3KRK5"/>
<keyword evidence="2" id="KW-1185">Reference proteome</keyword>
<dbReference type="Proteomes" id="UP001204144">
    <property type="component" value="Unassembled WGS sequence"/>
</dbReference>
<organism evidence="1 2">
    <name type="scientific">Lacihabitans soyangensis</name>
    <dbReference type="NCBI Taxonomy" id="869394"/>
    <lineage>
        <taxon>Bacteria</taxon>
        <taxon>Pseudomonadati</taxon>
        <taxon>Bacteroidota</taxon>
        <taxon>Cytophagia</taxon>
        <taxon>Cytophagales</taxon>
        <taxon>Leadbetterellaceae</taxon>
        <taxon>Lacihabitans</taxon>
    </lineage>
</organism>
<dbReference type="PROSITE" id="PS51257">
    <property type="entry name" value="PROKAR_LIPOPROTEIN"/>
    <property type="match status" value="1"/>
</dbReference>
<protein>
    <submittedName>
        <fullName evidence="1">Uncharacterized protein</fullName>
    </submittedName>
</protein>
<evidence type="ECO:0000313" key="1">
    <source>
        <dbReference type="EMBL" id="MCP9762307.1"/>
    </source>
</evidence>
<name>A0AAE3KRK5_9BACT</name>
<comment type="caution">
    <text evidence="1">The sequence shown here is derived from an EMBL/GenBank/DDBJ whole genome shotgun (WGS) entry which is preliminary data.</text>
</comment>